<evidence type="ECO:0000256" key="1">
    <source>
        <dbReference type="SAM" id="Phobius"/>
    </source>
</evidence>
<feature type="transmembrane region" description="Helical" evidence="1">
    <location>
        <begin position="20"/>
        <end position="42"/>
    </location>
</feature>
<proteinExistence type="predicted"/>
<name>A0ABN9XIW2_9DINO</name>
<keyword evidence="3" id="KW-1185">Reference proteome</keyword>
<keyword evidence="1" id="KW-0812">Transmembrane</keyword>
<evidence type="ECO:0000313" key="3">
    <source>
        <dbReference type="Proteomes" id="UP001189429"/>
    </source>
</evidence>
<dbReference type="EMBL" id="CAUYUJ010020437">
    <property type="protein sequence ID" value="CAK0898169.1"/>
    <property type="molecule type" value="Genomic_DNA"/>
</dbReference>
<evidence type="ECO:0000313" key="2">
    <source>
        <dbReference type="EMBL" id="CAK0898169.1"/>
    </source>
</evidence>
<accession>A0ABN9XIW2</accession>
<protein>
    <submittedName>
        <fullName evidence="2">Uncharacterized protein</fullName>
    </submittedName>
</protein>
<comment type="caution">
    <text evidence="2">The sequence shown here is derived from an EMBL/GenBank/DDBJ whole genome shotgun (WGS) entry which is preliminary data.</text>
</comment>
<dbReference type="Proteomes" id="UP001189429">
    <property type="component" value="Unassembled WGS sequence"/>
</dbReference>
<keyword evidence="1" id="KW-0472">Membrane</keyword>
<reference evidence="2" key="1">
    <citation type="submission" date="2023-10" db="EMBL/GenBank/DDBJ databases">
        <authorList>
            <person name="Chen Y."/>
            <person name="Shah S."/>
            <person name="Dougan E. K."/>
            <person name="Thang M."/>
            <person name="Chan C."/>
        </authorList>
    </citation>
    <scope>NUCLEOTIDE SEQUENCE [LARGE SCALE GENOMIC DNA]</scope>
</reference>
<organism evidence="2 3">
    <name type="scientific">Prorocentrum cordatum</name>
    <dbReference type="NCBI Taxonomy" id="2364126"/>
    <lineage>
        <taxon>Eukaryota</taxon>
        <taxon>Sar</taxon>
        <taxon>Alveolata</taxon>
        <taxon>Dinophyceae</taxon>
        <taxon>Prorocentrales</taxon>
        <taxon>Prorocentraceae</taxon>
        <taxon>Prorocentrum</taxon>
    </lineage>
</organism>
<keyword evidence="1" id="KW-1133">Transmembrane helix</keyword>
<sequence length="101" mass="10949">MTSGTAQQRRRISCALSPWPGAGLLVVGAFHAVGILRAVGALRAPVFGGRRRDERAVALLEEQVAEPQREGPRPDQGAHWVQATPRWVPALLLARARPVLE</sequence>
<gene>
    <name evidence="2" type="ORF">PCOR1329_LOCUS76121</name>
</gene>